<keyword evidence="4" id="KW-0413">Isomerase</keyword>
<dbReference type="PANTHER" id="PTHR36450:SF1">
    <property type="entry name" value="THIOREDOXIN"/>
    <property type="match status" value="1"/>
</dbReference>
<protein>
    <submittedName>
        <fullName evidence="4">Thiol-disulfide isomerase/thioredoxin</fullName>
    </submittedName>
</protein>
<name>A0A656HCS7_THINJ</name>
<dbReference type="InterPro" id="IPR036249">
    <property type="entry name" value="Thioredoxin-like_sf"/>
</dbReference>
<organism evidence="4 5">
    <name type="scientific">Thiothrix nivea (strain ATCC 35100 / DSM 5205 / JP2)</name>
    <dbReference type="NCBI Taxonomy" id="870187"/>
    <lineage>
        <taxon>Bacteria</taxon>
        <taxon>Pseudomonadati</taxon>
        <taxon>Pseudomonadota</taxon>
        <taxon>Gammaproteobacteria</taxon>
        <taxon>Thiotrichales</taxon>
        <taxon>Thiotrichaceae</taxon>
        <taxon>Thiothrix</taxon>
    </lineage>
</organism>
<accession>A0A656HCS7</accession>
<evidence type="ECO:0000313" key="5">
    <source>
        <dbReference type="Proteomes" id="UP000005317"/>
    </source>
</evidence>
<dbReference type="Gene3D" id="3.40.30.10">
    <property type="entry name" value="Glutaredoxin"/>
    <property type="match status" value="1"/>
</dbReference>
<dbReference type="Proteomes" id="UP000005317">
    <property type="component" value="Unassembled WGS sequence"/>
</dbReference>
<proteinExistence type="predicted"/>
<dbReference type="EMBL" id="JH651384">
    <property type="protein sequence ID" value="EIJ33794.1"/>
    <property type="molecule type" value="Genomic_DNA"/>
</dbReference>
<feature type="active site" description="Nucleophile" evidence="1">
    <location>
        <position position="11"/>
    </location>
</feature>
<keyword evidence="5" id="KW-1185">Reference proteome</keyword>
<dbReference type="Pfam" id="PF13192">
    <property type="entry name" value="Thioredoxin_3"/>
    <property type="match status" value="1"/>
</dbReference>
<keyword evidence="2" id="KW-1015">Disulfide bond</keyword>
<feature type="active site" description="Nucleophile" evidence="1">
    <location>
        <position position="14"/>
    </location>
</feature>
<dbReference type="OrthoDB" id="9800630at2"/>
<dbReference type="PANTHER" id="PTHR36450">
    <property type="entry name" value="THIOREDOXIN"/>
    <property type="match status" value="1"/>
</dbReference>
<dbReference type="RefSeq" id="WP_002707742.1">
    <property type="nucleotide sequence ID" value="NZ_JH651384.1"/>
</dbReference>
<dbReference type="AlphaFoldDB" id="A0A656HCS7"/>
<evidence type="ECO:0000256" key="2">
    <source>
        <dbReference type="PIRSR" id="PIRSR037031-51"/>
    </source>
</evidence>
<dbReference type="InterPro" id="IPR012336">
    <property type="entry name" value="Thioredoxin-like_fold"/>
</dbReference>
<reference evidence="5" key="1">
    <citation type="journal article" date="2011" name="Stand. Genomic Sci.">
        <title>Genome sequence of the filamentous, gliding Thiothrix nivea neotype strain (JP2(T)).</title>
        <authorList>
            <person name="Lapidus A."/>
            <person name="Nolan M."/>
            <person name="Lucas S."/>
            <person name="Glavina Del Rio T."/>
            <person name="Tice H."/>
            <person name="Cheng J.F."/>
            <person name="Tapia R."/>
            <person name="Han C."/>
            <person name="Goodwin L."/>
            <person name="Pitluck S."/>
            <person name="Liolios K."/>
            <person name="Pagani I."/>
            <person name="Ivanova N."/>
            <person name="Huntemann M."/>
            <person name="Mavromatis K."/>
            <person name="Mikhailova N."/>
            <person name="Pati A."/>
            <person name="Chen A."/>
            <person name="Palaniappan K."/>
            <person name="Land M."/>
            <person name="Brambilla E.M."/>
            <person name="Rohde M."/>
            <person name="Abt B."/>
            <person name="Verbarg S."/>
            <person name="Goker M."/>
            <person name="Bristow J."/>
            <person name="Eisen J.A."/>
            <person name="Markowitz V."/>
            <person name="Hugenholtz P."/>
            <person name="Kyrpides N.C."/>
            <person name="Klenk H.P."/>
            <person name="Woyke T."/>
        </authorList>
    </citation>
    <scope>NUCLEOTIDE SEQUENCE [LARGE SCALE GENOMIC DNA]</scope>
    <source>
        <strain evidence="5">ATCC 35100 / DSM 5205 / JP2</strain>
    </source>
</reference>
<evidence type="ECO:0000259" key="3">
    <source>
        <dbReference type="Pfam" id="PF13192"/>
    </source>
</evidence>
<evidence type="ECO:0000256" key="1">
    <source>
        <dbReference type="PIRSR" id="PIRSR037031-50"/>
    </source>
</evidence>
<dbReference type="GO" id="GO:0016853">
    <property type="term" value="F:isomerase activity"/>
    <property type="evidence" value="ECO:0007669"/>
    <property type="project" value="UniProtKB-KW"/>
</dbReference>
<evidence type="ECO:0000313" key="4">
    <source>
        <dbReference type="EMBL" id="EIJ33794.1"/>
    </source>
</evidence>
<dbReference type="SUPFAM" id="SSF52833">
    <property type="entry name" value="Thioredoxin-like"/>
    <property type="match status" value="1"/>
</dbReference>
<dbReference type="InterPro" id="IPR005243">
    <property type="entry name" value="THIRX-like_proc"/>
</dbReference>
<gene>
    <name evidence="4" type="ORF">Thini_1176</name>
</gene>
<dbReference type="NCBIfam" id="TIGR00412">
    <property type="entry name" value="redox_disulf_2"/>
    <property type="match status" value="1"/>
</dbReference>
<feature type="domain" description="Thioredoxin-like fold" evidence="3">
    <location>
        <begin position="3"/>
        <end position="77"/>
    </location>
</feature>
<feature type="disulfide bond" description="Redox-active" evidence="2">
    <location>
        <begin position="11"/>
        <end position="14"/>
    </location>
</feature>
<keyword evidence="2" id="KW-0676">Redox-active center</keyword>
<dbReference type="PIRSF" id="PIRSF037031">
    <property type="entry name" value="Redox_disulphide_2"/>
    <property type="match status" value="1"/>
</dbReference>
<sequence length="78" mass="7976">MKEIKVLGSGCTNCDTTAKLIQEAATAKGVEISLEKVSDMAAILSYGVMSTPGVVIDGQVVHAGGLPSKAAIEGWIQS</sequence>